<organism evidence="3 4">
    <name type="scientific">Naegleria lovaniensis</name>
    <name type="common">Amoeba</name>
    <dbReference type="NCBI Taxonomy" id="51637"/>
    <lineage>
        <taxon>Eukaryota</taxon>
        <taxon>Discoba</taxon>
        <taxon>Heterolobosea</taxon>
        <taxon>Tetramitia</taxon>
        <taxon>Eutetramitia</taxon>
        <taxon>Vahlkampfiidae</taxon>
        <taxon>Naegleria</taxon>
    </lineage>
</organism>
<feature type="compositionally biased region" description="Polar residues" evidence="1">
    <location>
        <begin position="146"/>
        <end position="162"/>
    </location>
</feature>
<comment type="caution">
    <text evidence="3">The sequence shown here is derived from an EMBL/GenBank/DDBJ whole genome shotgun (WGS) entry which is preliminary data.</text>
</comment>
<feature type="region of interest" description="Disordered" evidence="1">
    <location>
        <begin position="1344"/>
        <end position="1370"/>
    </location>
</feature>
<dbReference type="InterPro" id="IPR045142">
    <property type="entry name" value="BCAS3-like"/>
</dbReference>
<dbReference type="InterPro" id="IPR036322">
    <property type="entry name" value="WD40_repeat_dom_sf"/>
</dbReference>
<feature type="region of interest" description="Disordered" evidence="1">
    <location>
        <begin position="365"/>
        <end position="386"/>
    </location>
</feature>
<dbReference type="RefSeq" id="XP_044555781.1">
    <property type="nucleotide sequence ID" value="XM_044693203.1"/>
</dbReference>
<dbReference type="GO" id="GO:0005737">
    <property type="term" value="C:cytoplasm"/>
    <property type="evidence" value="ECO:0007669"/>
    <property type="project" value="TreeGrafter"/>
</dbReference>
<dbReference type="EMBL" id="PYSW02000001">
    <property type="protein sequence ID" value="KAG2393887.1"/>
    <property type="molecule type" value="Genomic_DNA"/>
</dbReference>
<feature type="compositionally biased region" description="Low complexity" evidence="1">
    <location>
        <begin position="101"/>
        <end position="118"/>
    </location>
</feature>
<dbReference type="PANTHER" id="PTHR13268">
    <property type="entry name" value="BREAST CARCINOMA AMPLIFIED SEQUENCE 3"/>
    <property type="match status" value="1"/>
</dbReference>
<dbReference type="SMART" id="SM00320">
    <property type="entry name" value="WD40"/>
    <property type="match status" value="2"/>
</dbReference>
<evidence type="ECO:0000313" key="4">
    <source>
        <dbReference type="Proteomes" id="UP000816034"/>
    </source>
</evidence>
<dbReference type="InterPro" id="IPR048382">
    <property type="entry name" value="BCAS3_WD40"/>
</dbReference>
<accession>A0AA88H7V4</accession>
<feature type="region of interest" description="Disordered" evidence="1">
    <location>
        <begin position="1414"/>
        <end position="1434"/>
    </location>
</feature>
<dbReference type="GeneID" id="68096106"/>
<gene>
    <name evidence="3" type="ORF">C9374_003651</name>
</gene>
<dbReference type="PANTHER" id="PTHR13268:SF0">
    <property type="entry name" value="BCAS3 MICROTUBULE ASSOCIATED CELL MIGRATION FACTOR"/>
    <property type="match status" value="1"/>
</dbReference>
<feature type="domain" description="BCAS3 WD40" evidence="2">
    <location>
        <begin position="793"/>
        <end position="906"/>
    </location>
</feature>
<evidence type="ECO:0000256" key="1">
    <source>
        <dbReference type="SAM" id="MobiDB-lite"/>
    </source>
</evidence>
<dbReference type="GO" id="GO:0042594">
    <property type="term" value="P:response to starvation"/>
    <property type="evidence" value="ECO:0007669"/>
    <property type="project" value="TreeGrafter"/>
</dbReference>
<feature type="compositionally biased region" description="Polar residues" evidence="1">
    <location>
        <begin position="1345"/>
        <end position="1370"/>
    </location>
</feature>
<proteinExistence type="predicted"/>
<name>A0AA88H7V4_NAELO</name>
<dbReference type="SUPFAM" id="SSF50978">
    <property type="entry name" value="WD40 repeat-like"/>
    <property type="match status" value="1"/>
</dbReference>
<protein>
    <recommendedName>
        <fullName evidence="2">BCAS3 WD40 domain-containing protein</fullName>
    </recommendedName>
</protein>
<reference evidence="3 4" key="1">
    <citation type="journal article" date="2018" name="BMC Genomics">
        <title>The genome of Naegleria lovaniensis, the basis for a comparative approach to unravel pathogenicity factors of the human pathogenic amoeba N. fowleri.</title>
        <authorList>
            <person name="Liechti N."/>
            <person name="Schurch N."/>
            <person name="Bruggmann R."/>
            <person name="Wittwer M."/>
        </authorList>
    </citation>
    <scope>NUCLEOTIDE SEQUENCE [LARGE SCALE GENOMIC DNA]</scope>
    <source>
        <strain evidence="3 4">ATCC 30569</strain>
    </source>
</reference>
<feature type="compositionally biased region" description="Polar residues" evidence="1">
    <location>
        <begin position="1294"/>
        <end position="1305"/>
    </location>
</feature>
<feature type="compositionally biased region" description="Polar residues" evidence="1">
    <location>
        <begin position="32"/>
        <end position="45"/>
    </location>
</feature>
<dbReference type="Gene3D" id="2.130.10.10">
    <property type="entry name" value="YVTN repeat-like/Quinoprotein amine dehydrogenase"/>
    <property type="match status" value="1"/>
</dbReference>
<feature type="region of interest" description="Disordered" evidence="1">
    <location>
        <begin position="32"/>
        <end position="68"/>
    </location>
</feature>
<feature type="compositionally biased region" description="Acidic residues" evidence="1">
    <location>
        <begin position="756"/>
        <end position="766"/>
    </location>
</feature>
<feature type="region of interest" description="Disordered" evidence="1">
    <location>
        <begin position="101"/>
        <end position="131"/>
    </location>
</feature>
<feature type="compositionally biased region" description="Polar residues" evidence="1">
    <location>
        <begin position="1245"/>
        <end position="1262"/>
    </location>
</feature>
<feature type="region of interest" description="Disordered" evidence="1">
    <location>
        <begin position="733"/>
        <end position="774"/>
    </location>
</feature>
<evidence type="ECO:0000259" key="2">
    <source>
        <dbReference type="Pfam" id="PF21034"/>
    </source>
</evidence>
<keyword evidence="4" id="KW-1185">Reference proteome</keyword>
<dbReference type="InterPro" id="IPR001680">
    <property type="entry name" value="WD40_rpt"/>
</dbReference>
<feature type="region of interest" description="Disordered" evidence="1">
    <location>
        <begin position="1245"/>
        <end position="1305"/>
    </location>
</feature>
<feature type="region of interest" description="Disordered" evidence="1">
    <location>
        <begin position="146"/>
        <end position="200"/>
    </location>
</feature>
<dbReference type="GO" id="GO:0006914">
    <property type="term" value="P:autophagy"/>
    <property type="evidence" value="ECO:0007669"/>
    <property type="project" value="InterPro"/>
</dbReference>
<dbReference type="Proteomes" id="UP000816034">
    <property type="component" value="Unassembled WGS sequence"/>
</dbReference>
<sequence length="1434" mass="160525">MSNQRAVGRGNTPLTTTASAYYSNTATSSSFTGNMIMNNSNTEQPQSDRHTPSSHHFHNNSNNNNFLYQNVASAPPATLMQTSSNSSSFSSLPSNNNLYPSVPSSSVNSSNSSSSLYPTLPKPQPASSLYSRIPTDQPIINQQLYNIPSQKQSKYPSSLPIGNSSSNSNNSNFNNSYNGNSSNHQTIQKKKKKHQQQESSAKIIYDSSAQLISGISNYVKSIPWSNLAKQFNENILQPYVSSIGNGIASISNGDMSATPSANGLLTPYFSNLGELISCELMFLPVVFEQKGSTTSTTDERLFMVLAFSNGFQIFDIHEPNNVREIITKTCDDWVTTISYQVDENANAGTEPEKIEHVQMEPIPLTAPLHNTSEDSNSSDHEENDNIQSTVEKSVASNDEHINHETSSFDFDYVKTENHSKNVNKKQSFDMDEWYEQLANRYENEDNNLLESKNLPQTESSNLYNGASFVPTALPPKELILEEDHHNLPIPMPHPVSEPVITYTPVQLPPSRGPVKMVMLLTKPSDKAIKRSEKRAKLSNNNASWLNYYPMVSLVVESEPDTVHFYSLKYHCFLDDHISITCRNENVELPPTIFQILPSEEAFIITDSSGQIYFYDPCTFELVSQAICFPSITCLQPASKRQTTAESESKKKKSQQNNKTYERLYGGVIAARKRFVAFASNTEVLNPVLDFTTKVNSTFTEKSWEVAKKAATGIYKLGDYGFKKASKYWFEGNNGKKNHNSDSSDTDSNDSSSKDSTDEDEENEEEVSLSTLWSGDLPPELAGYEKTVGTVEVRDLKTNKVLLHFRAHNEPIAAMAFDRTGTLLCTAPLSGKYLNVFQILPDSGGDMLAGERNIKLLYRLYRGFTTAHIQDIHFSVNSKWVAACSARGTIHIYAINPTGGIVDPRFHFNGEQHIQSNGPSEGIVLNVVARIHDPTSGARKNLLGKSFIHTRSVFQIYTLSEFKTFNRLNGNDENLESYWDHQNINNENILVTLNSGILSYYVLKPQLKKKEKATDNLSKTTIGTASSGVSVVSHVDRAPISAEDFELNLSVELLARFDIFLPEVDSNDLQDSPTSVPNVVRNQFDFNRIQQSISWTSLYGTVLDKIEPTPVSRFVDEKQDTLSKWISNVELETYAQPLNPLWATGHFKFRTIKPNATSTIDNKENAAFDITENGYNQINDISKSLMIKVSDPIPIHKFDSENENNIPKQEIIDSKTILKAISTPMSAPIESTQVNVMQAPNTLVLKKNNSPKVSPRKSPNISNLEERHSSIANDIDSEDEVEEVSSHEEETVESPPQNFPTSSIFGLSNVPAQTRATQPLRSNKDLREDNLLYFSHMDNYFDNAKNKTPPTLLPSSANSSSGNENQPMTENFSLSSSIHQDYFNDEDEPKRKSSELELRKQFLHNINLRESINVNHLQDSDDEEEEEVDDYFRQM</sequence>
<feature type="compositionally biased region" description="Low complexity" evidence="1">
    <location>
        <begin position="163"/>
        <end position="186"/>
    </location>
</feature>
<feature type="compositionally biased region" description="Acidic residues" evidence="1">
    <location>
        <begin position="1419"/>
        <end position="1428"/>
    </location>
</feature>
<dbReference type="Pfam" id="PF21034">
    <property type="entry name" value="BCAS3_WD40"/>
    <property type="match status" value="1"/>
</dbReference>
<dbReference type="InterPro" id="IPR015943">
    <property type="entry name" value="WD40/YVTN_repeat-like_dom_sf"/>
</dbReference>
<evidence type="ECO:0000313" key="3">
    <source>
        <dbReference type="EMBL" id="KAG2393887.1"/>
    </source>
</evidence>